<evidence type="ECO:0000256" key="1">
    <source>
        <dbReference type="ARBA" id="ARBA00022679"/>
    </source>
</evidence>
<evidence type="ECO:0000256" key="4">
    <source>
        <dbReference type="SAM" id="MobiDB-lite"/>
    </source>
</evidence>
<name>E9N3Q6_KLEAE</name>
<dbReference type="CDD" id="cd04301">
    <property type="entry name" value="NAT_SF"/>
    <property type="match status" value="1"/>
</dbReference>
<dbReference type="GO" id="GO:0016747">
    <property type="term" value="F:acyltransferase activity, transferring groups other than amino-acyl groups"/>
    <property type="evidence" value="ECO:0007669"/>
    <property type="project" value="InterPro"/>
</dbReference>
<sequence>LDSGLDDAVPRQRGNVAHSLGWFQPNRRGTALRLRWSVLSHSYSRKLDSRACPSASLYQSNIVRVNDHRSIALCGESIGTPRTDSGRCIAPKMETIETRAEARMSNQNDTHGGLADRNFLAVLPISDGVVTIRAMSDADAEAYAAGTNDASVKHFAHLPLDEYTPQIVRDMIRGTIADGLRDGTLAVLTISDAPSDSFLGSLVIFDVKPDDAEIGYWVAPEHRGRKVSGRALALAVEMARKLGLRKLRARTVQENPASERVLLNAGFEQVGEVRPEIVPSGKNRNERELSRRGLRHKGGT</sequence>
<dbReference type="AlphaFoldDB" id="E9N3Q6"/>
<feature type="region of interest" description="Disordered" evidence="4">
    <location>
        <begin position="274"/>
        <end position="300"/>
    </location>
</feature>
<protein>
    <recommendedName>
        <fullName evidence="5">N-acetyltransferase domain-containing protein</fullName>
    </recommendedName>
</protein>
<evidence type="ECO:0000313" key="6">
    <source>
        <dbReference type="EMBL" id="ADW66530.1"/>
    </source>
</evidence>
<proteinExistence type="inferred from homology"/>
<reference evidence="6" key="1">
    <citation type="journal article" date="2011" name="Antimicrob. Agents Chemother.">
        <title>rmtD2, a new allele of a 16S rRNA methylase gene, has been present in Enterobacteriaceae isolates from Argentina for more than a decade.</title>
        <authorList>
            <consortium name="WHONET-Argentina Group"/>
            <person name="Tijet N."/>
            <person name="Andres P."/>
            <person name="Chung C."/>
            <person name="Lucero C."/>
            <person name="Low D.E."/>
            <person name="Galas M."/>
            <person name="Corso A."/>
            <person name="Petroni A."/>
            <person name="Melano R.G."/>
        </authorList>
    </citation>
    <scope>NUCLEOTIDE SEQUENCE</scope>
    <source>
        <strain evidence="6">Q4079</strain>
    </source>
</reference>
<dbReference type="SUPFAM" id="SSF55729">
    <property type="entry name" value="Acyl-CoA N-acyltransferases (Nat)"/>
    <property type="match status" value="1"/>
</dbReference>
<dbReference type="PANTHER" id="PTHR43792">
    <property type="entry name" value="GNAT FAMILY, PUTATIVE (AFU_ORTHOLOGUE AFUA_3G00765)-RELATED-RELATED"/>
    <property type="match status" value="1"/>
</dbReference>
<evidence type="ECO:0000256" key="2">
    <source>
        <dbReference type="ARBA" id="ARBA00023315"/>
    </source>
</evidence>
<dbReference type="InterPro" id="IPR016181">
    <property type="entry name" value="Acyl_CoA_acyltransferase"/>
</dbReference>
<dbReference type="InterPro" id="IPR051531">
    <property type="entry name" value="N-acetyltransferase"/>
</dbReference>
<keyword evidence="2" id="KW-0012">Acyltransferase</keyword>
<dbReference type="Gene3D" id="3.40.630.30">
    <property type="match status" value="1"/>
</dbReference>
<feature type="domain" description="N-acetyltransferase" evidence="5">
    <location>
        <begin position="130"/>
        <end position="285"/>
    </location>
</feature>
<feature type="non-terminal residue" evidence="6">
    <location>
        <position position="1"/>
    </location>
</feature>
<dbReference type="InterPro" id="IPR000182">
    <property type="entry name" value="GNAT_dom"/>
</dbReference>
<organism evidence="6">
    <name type="scientific">Klebsiella aerogenes</name>
    <name type="common">Enterobacter aerogenes</name>
    <dbReference type="NCBI Taxonomy" id="548"/>
    <lineage>
        <taxon>Bacteria</taxon>
        <taxon>Pseudomonadati</taxon>
        <taxon>Pseudomonadota</taxon>
        <taxon>Gammaproteobacteria</taxon>
        <taxon>Enterobacterales</taxon>
        <taxon>Enterobacteriaceae</taxon>
        <taxon>Klebsiella/Raoultella group</taxon>
        <taxon>Klebsiella</taxon>
    </lineage>
</organism>
<comment type="similarity">
    <text evidence="3">Belongs to the acetyltransferase family. RimJ subfamily.</text>
</comment>
<dbReference type="PANTHER" id="PTHR43792:SF8">
    <property type="entry name" value="[RIBOSOMAL PROTEIN US5]-ALANINE N-ACETYLTRANSFERASE"/>
    <property type="match status" value="1"/>
</dbReference>
<dbReference type="PROSITE" id="PS51186">
    <property type="entry name" value="GNAT"/>
    <property type="match status" value="1"/>
</dbReference>
<dbReference type="Pfam" id="PF13302">
    <property type="entry name" value="Acetyltransf_3"/>
    <property type="match status" value="1"/>
</dbReference>
<evidence type="ECO:0000256" key="3">
    <source>
        <dbReference type="ARBA" id="ARBA00038502"/>
    </source>
</evidence>
<accession>E9N3Q6</accession>
<dbReference type="EMBL" id="HQ401565">
    <property type="protein sequence ID" value="ADW66530.1"/>
    <property type="molecule type" value="Genomic_DNA"/>
</dbReference>
<evidence type="ECO:0000259" key="5">
    <source>
        <dbReference type="PROSITE" id="PS51186"/>
    </source>
</evidence>
<keyword evidence="1" id="KW-0808">Transferase</keyword>